<dbReference type="EMBL" id="BMFP01000001">
    <property type="protein sequence ID" value="GGG02883.1"/>
    <property type="molecule type" value="Genomic_DNA"/>
</dbReference>
<gene>
    <name evidence="1" type="ORF">GCM10011323_04670</name>
</gene>
<protein>
    <recommendedName>
        <fullName evidence="3">Phospholipase</fullName>
    </recommendedName>
</protein>
<organism evidence="1 2">
    <name type="scientific">Pontibacter amylolyticus</name>
    <dbReference type="NCBI Taxonomy" id="1424080"/>
    <lineage>
        <taxon>Bacteria</taxon>
        <taxon>Pseudomonadati</taxon>
        <taxon>Bacteroidota</taxon>
        <taxon>Cytophagia</taxon>
        <taxon>Cytophagales</taxon>
        <taxon>Hymenobacteraceae</taxon>
        <taxon>Pontibacter</taxon>
    </lineage>
</organism>
<sequence length="43" mass="4623">MPLTEMMKNSLENDLGLLYLVRPASSTAIQPKAVILLHGVGSN</sequence>
<evidence type="ECO:0000313" key="2">
    <source>
        <dbReference type="Proteomes" id="UP000634043"/>
    </source>
</evidence>
<dbReference type="Proteomes" id="UP000634043">
    <property type="component" value="Unassembled WGS sequence"/>
</dbReference>
<dbReference type="RefSeq" id="WP_262890280.1">
    <property type="nucleotide sequence ID" value="NZ_BMFP01000001.1"/>
</dbReference>
<evidence type="ECO:0000313" key="1">
    <source>
        <dbReference type="EMBL" id="GGG02883.1"/>
    </source>
</evidence>
<evidence type="ECO:0008006" key="3">
    <source>
        <dbReference type="Google" id="ProtNLM"/>
    </source>
</evidence>
<accession>A0ABQ1VWQ5</accession>
<proteinExistence type="predicted"/>
<name>A0ABQ1VWQ5_9BACT</name>
<reference evidence="2" key="1">
    <citation type="journal article" date="2019" name="Int. J. Syst. Evol. Microbiol.">
        <title>The Global Catalogue of Microorganisms (GCM) 10K type strain sequencing project: providing services to taxonomists for standard genome sequencing and annotation.</title>
        <authorList>
            <consortium name="The Broad Institute Genomics Platform"/>
            <consortium name="The Broad Institute Genome Sequencing Center for Infectious Disease"/>
            <person name="Wu L."/>
            <person name="Ma J."/>
        </authorList>
    </citation>
    <scope>NUCLEOTIDE SEQUENCE [LARGE SCALE GENOMIC DNA]</scope>
    <source>
        <strain evidence="2">CGMCC 1.12749</strain>
    </source>
</reference>
<keyword evidence="2" id="KW-1185">Reference proteome</keyword>
<comment type="caution">
    <text evidence="1">The sequence shown here is derived from an EMBL/GenBank/DDBJ whole genome shotgun (WGS) entry which is preliminary data.</text>
</comment>